<dbReference type="GO" id="GO:0016887">
    <property type="term" value="F:ATP hydrolysis activity"/>
    <property type="evidence" value="ECO:0007669"/>
    <property type="project" value="InterPro"/>
</dbReference>
<dbReference type="InterPro" id="IPR027417">
    <property type="entry name" value="P-loop_NTPase"/>
</dbReference>
<comment type="similarity">
    <text evidence="2">Belongs to the AAA ATPase family.</text>
</comment>
<dbReference type="PROSITE" id="PS00674">
    <property type="entry name" value="AAA"/>
    <property type="match status" value="1"/>
</dbReference>
<evidence type="ECO:0000256" key="6">
    <source>
        <dbReference type="ARBA" id="ARBA00022840"/>
    </source>
</evidence>
<gene>
    <name evidence="13" type="ORF">AYI69_g5765</name>
</gene>
<evidence type="ECO:0000256" key="10">
    <source>
        <dbReference type="ARBA" id="ARBA00048778"/>
    </source>
</evidence>
<dbReference type="Pfam" id="PF23315">
    <property type="entry name" value="PEX6_4th"/>
    <property type="match status" value="1"/>
</dbReference>
<name>A0A1R1Y3W5_9FUNG</name>
<feature type="region of interest" description="Disordered" evidence="11">
    <location>
        <begin position="914"/>
        <end position="936"/>
    </location>
</feature>
<evidence type="ECO:0000313" key="14">
    <source>
        <dbReference type="Proteomes" id="UP000187429"/>
    </source>
</evidence>
<accession>A0A1R1Y3W5</accession>
<proteinExistence type="inferred from homology"/>
<feature type="region of interest" description="Disordered" evidence="11">
    <location>
        <begin position="1127"/>
        <end position="1169"/>
    </location>
</feature>
<dbReference type="InterPro" id="IPR047533">
    <property type="entry name" value="RecA-like_PEX6_r2"/>
</dbReference>
<dbReference type="Proteomes" id="UP000187429">
    <property type="component" value="Unassembled WGS sequence"/>
</dbReference>
<dbReference type="GO" id="GO:0016558">
    <property type="term" value="P:protein import into peroxisome matrix"/>
    <property type="evidence" value="ECO:0007669"/>
    <property type="project" value="TreeGrafter"/>
</dbReference>
<comment type="caution">
    <text evidence="13">The sequence shown here is derived from an EMBL/GenBank/DDBJ whole genome shotgun (WGS) entry which is preliminary data.</text>
</comment>
<dbReference type="SMART" id="SM00382">
    <property type="entry name" value="AAA"/>
    <property type="match status" value="2"/>
</dbReference>
<dbReference type="Pfam" id="PF00004">
    <property type="entry name" value="AAA"/>
    <property type="match status" value="1"/>
</dbReference>
<comment type="catalytic activity">
    <reaction evidence="10">
        <text>ATP + H2O = ADP + phosphate + H(+)</text>
        <dbReference type="Rhea" id="RHEA:13065"/>
        <dbReference type="ChEBI" id="CHEBI:15377"/>
        <dbReference type="ChEBI" id="CHEBI:15378"/>
        <dbReference type="ChEBI" id="CHEBI:30616"/>
        <dbReference type="ChEBI" id="CHEBI:43474"/>
        <dbReference type="ChEBI" id="CHEBI:456216"/>
    </reaction>
    <physiologicalReaction direction="left-to-right" evidence="10">
        <dbReference type="Rhea" id="RHEA:13066"/>
    </physiologicalReaction>
</comment>
<evidence type="ECO:0000256" key="2">
    <source>
        <dbReference type="ARBA" id="ARBA00006914"/>
    </source>
</evidence>
<dbReference type="FunFam" id="3.40.50.300:FF:000109">
    <property type="entry name" value="Peroxisomal biogenesis factor 6"/>
    <property type="match status" value="1"/>
</dbReference>
<dbReference type="PANTHER" id="PTHR23077:SF9">
    <property type="entry name" value="PEROXISOMAL ATPASE PEX6"/>
    <property type="match status" value="1"/>
</dbReference>
<evidence type="ECO:0000256" key="4">
    <source>
        <dbReference type="ARBA" id="ARBA00022741"/>
    </source>
</evidence>
<dbReference type="GO" id="GO:0005829">
    <property type="term" value="C:cytosol"/>
    <property type="evidence" value="ECO:0007669"/>
    <property type="project" value="TreeGrafter"/>
</dbReference>
<dbReference type="GO" id="GO:0005778">
    <property type="term" value="C:peroxisomal membrane"/>
    <property type="evidence" value="ECO:0007669"/>
    <property type="project" value="TreeGrafter"/>
</dbReference>
<dbReference type="InterPro" id="IPR056995">
    <property type="entry name" value="PEX6_4th_dom"/>
</dbReference>
<organism evidence="13 14">
    <name type="scientific">Smittium culicis</name>
    <dbReference type="NCBI Taxonomy" id="133412"/>
    <lineage>
        <taxon>Eukaryota</taxon>
        <taxon>Fungi</taxon>
        <taxon>Fungi incertae sedis</taxon>
        <taxon>Zoopagomycota</taxon>
        <taxon>Kickxellomycotina</taxon>
        <taxon>Harpellomycetes</taxon>
        <taxon>Harpellales</taxon>
        <taxon>Legeriomycetaceae</taxon>
        <taxon>Smittium</taxon>
    </lineage>
</organism>
<dbReference type="OrthoDB" id="5553750at2759"/>
<keyword evidence="3" id="KW-0962">Peroxisome biogenesis</keyword>
<evidence type="ECO:0000256" key="11">
    <source>
        <dbReference type="SAM" id="MobiDB-lite"/>
    </source>
</evidence>
<dbReference type="InterPro" id="IPR003959">
    <property type="entry name" value="ATPase_AAA_core"/>
</dbReference>
<dbReference type="InterPro" id="IPR003960">
    <property type="entry name" value="ATPase_AAA_CS"/>
</dbReference>
<comment type="subcellular location">
    <subcellularLocation>
        <location evidence="1">Membrane</location>
    </subcellularLocation>
</comment>
<dbReference type="CDD" id="cd19527">
    <property type="entry name" value="RecA-like_PEX6_r2"/>
    <property type="match status" value="1"/>
</dbReference>
<dbReference type="Gene3D" id="3.40.50.300">
    <property type="entry name" value="P-loop containing nucleotide triphosphate hydrolases"/>
    <property type="match status" value="2"/>
</dbReference>
<feature type="compositionally biased region" description="Polar residues" evidence="11">
    <location>
        <begin position="1144"/>
        <end position="1155"/>
    </location>
</feature>
<dbReference type="SUPFAM" id="SSF52540">
    <property type="entry name" value="P-loop containing nucleoside triphosphate hydrolases"/>
    <property type="match status" value="2"/>
</dbReference>
<dbReference type="PANTHER" id="PTHR23077">
    <property type="entry name" value="AAA-FAMILY ATPASE"/>
    <property type="match status" value="1"/>
</dbReference>
<keyword evidence="4" id="KW-0547">Nucleotide-binding</keyword>
<feature type="domain" description="AAA+ ATPase" evidence="12">
    <location>
        <begin position="687"/>
        <end position="838"/>
    </location>
</feature>
<dbReference type="Gene3D" id="1.10.8.60">
    <property type="match status" value="2"/>
</dbReference>
<evidence type="ECO:0000256" key="9">
    <source>
        <dbReference type="ARBA" id="ARBA00034920"/>
    </source>
</evidence>
<reference evidence="14" key="1">
    <citation type="submission" date="2017-01" db="EMBL/GenBank/DDBJ databases">
        <authorList>
            <person name="Wang Y."/>
            <person name="White M."/>
            <person name="Kvist S."/>
            <person name="Moncalvo J.-M."/>
        </authorList>
    </citation>
    <scope>NUCLEOTIDE SEQUENCE [LARGE SCALE GENOMIC DNA]</scope>
    <source>
        <strain evidence="14">ID-206-W2</strain>
    </source>
</reference>
<evidence type="ECO:0000259" key="12">
    <source>
        <dbReference type="SMART" id="SM00382"/>
    </source>
</evidence>
<evidence type="ECO:0000256" key="5">
    <source>
        <dbReference type="ARBA" id="ARBA00022801"/>
    </source>
</evidence>
<keyword evidence="5" id="KW-0378">Hydrolase</keyword>
<evidence type="ECO:0000256" key="1">
    <source>
        <dbReference type="ARBA" id="ARBA00004370"/>
    </source>
</evidence>
<evidence type="ECO:0000256" key="8">
    <source>
        <dbReference type="ARBA" id="ARBA00034811"/>
    </source>
</evidence>
<keyword evidence="6" id="KW-0067">ATP-binding</keyword>
<evidence type="ECO:0000256" key="3">
    <source>
        <dbReference type="ARBA" id="ARBA00022593"/>
    </source>
</evidence>
<dbReference type="EMBL" id="LSSM01002487">
    <property type="protein sequence ID" value="OMJ21530.1"/>
    <property type="molecule type" value="Genomic_DNA"/>
</dbReference>
<feature type="domain" description="AAA+ ATPase" evidence="12">
    <location>
        <begin position="1029"/>
        <end position="1201"/>
    </location>
</feature>
<evidence type="ECO:0000256" key="7">
    <source>
        <dbReference type="ARBA" id="ARBA00023136"/>
    </source>
</evidence>
<evidence type="ECO:0000313" key="13">
    <source>
        <dbReference type="EMBL" id="OMJ21530.1"/>
    </source>
</evidence>
<protein>
    <recommendedName>
        <fullName evidence="8">Peroxisomal ATPase PEX6</fullName>
    </recommendedName>
    <alternativeName>
        <fullName evidence="9">Peroxin-6</fullName>
    </alternativeName>
</protein>
<dbReference type="GO" id="GO:0005524">
    <property type="term" value="F:ATP binding"/>
    <property type="evidence" value="ECO:0007669"/>
    <property type="project" value="UniProtKB-KW"/>
</dbReference>
<dbReference type="InterPro" id="IPR050168">
    <property type="entry name" value="AAA_ATPase_domain"/>
</dbReference>
<dbReference type="InterPro" id="IPR003593">
    <property type="entry name" value="AAA+_ATPase"/>
</dbReference>
<keyword evidence="7" id="KW-0472">Membrane</keyword>
<sequence length="1370" mass="152404">MLNYWSLDTPCLISDIKVAVDSSSQYCNVISQHKTPSNLNSNSDTTSNQNVFLVPEIVYNNLLEADSIRTASPSKNDKFEIKGLFSRIHFNLSKSSNNLNPNGILVKVLPKSEYFLSNKNAELLDPDICIAVGPIWKFSLSSQIDWAVDSLMTSFGFAIFTATIEHSAPIYLSNIILGAPKEDFLLVENNKSLISDWLTTNYQIFGNSSNFLFPRNLLPSQYQTNLTSLDKQKSVSEYINLSFLSSEPSLQGLWNPKITTITILETNSSLAINETAELKTHDLFAEQSLCTYLDVLPIESSFSINQDELNSLIHPAPNSHEDTQGMYGFMSLQNLFNLGLVSGDWALITPNSLKSKSRIIRVFGSDIISKNSSYISAIYLSKYLIANIYPESGPFNTPLKVSLISLNSRNPTFNLLTPSIKNCINDNFEIVSNYTIANKFDSLMTKSKSNTTNQPSLFPTANKLVLSRVSTSISSKKEYEQMASALLKKWLSGNQLRLIKKGDFIFFDLNRLTSVSKSLLQSDISSELSDLSASPSLVGKNELTPFADPNNKKIDSERIGSIANEYSYESNSWDANLIPKNEAWVIFKAIEVSLEFPYEFDTINPTFSKELVTDGAYGCLIDPNITQVIIEGSVNCFLPYPIINIHPPKNNISQISSEENIPFFPIFSRIKKLFSTSIHKLSILNQYTTSMVIRGSIGCGKKTMISRICQSLGLHVYTVHMSDLIPKLNGKNISLDGLLEIYLENALRYVPGIILIKGLELAASYYDQNFGETSAHESENLSKSLQKTFKKFMNNSITTKKLPLLIVGTFSISSNEVSPTQSNIISCFQHEFGIPIPTESDRFKILESCLTSNFGNQRGDDYSHHKSWLLGPDVDAKNIAKQTASFVARDFKKLVVRAKSVAWKRVKQSAKSSHIDSNSNAINNKNETITPPVNPRKDSSDIVCLDKTKAKNHSNIREIWSAKIVVINEDFEKAISTIRSTMSDSLGVPKIPNIKWEDVGGLEVAKKDILDTIRLPLESPHLIASGMSIRSGLLFYGPPGTGKTLLAKAIATECNLNFFSVKGPELLNMYIGESEANVRRVFQKAREASPCVVFFDELDSLAPKRGQFGDSGGVMDRVVSQLLAELDGMSGPSDNNKSNKDNNQDPTGANNNSSPKGGDSSMAPPPPMVFVIGATNRPDLLDSALLRPGRFDKMVYLGVSNTHDSQLNILKALTRKLCLSPDLDLRIIAEKCDFNLSGADFYALCSDAQLKATLRSIQRVDYLVDEYNSNNNPNSSINHQNIENYNLDETKHKLTNINSQEINESQKSSKDSKVEHPWPVTASYYLDHLASDDVKRVEIIEEDFTQALSELVPSISFAELERYQALKEMY</sequence>
<feature type="compositionally biased region" description="Polar residues" evidence="11">
    <location>
        <begin position="914"/>
        <end position="931"/>
    </location>
</feature>
<keyword evidence="14" id="KW-1185">Reference proteome</keyword>